<dbReference type="AlphaFoldDB" id="A0A4Z2EZ57"/>
<organism evidence="2 3">
    <name type="scientific">Liparis tanakae</name>
    <name type="common">Tanaka's snailfish</name>
    <dbReference type="NCBI Taxonomy" id="230148"/>
    <lineage>
        <taxon>Eukaryota</taxon>
        <taxon>Metazoa</taxon>
        <taxon>Chordata</taxon>
        <taxon>Craniata</taxon>
        <taxon>Vertebrata</taxon>
        <taxon>Euteleostomi</taxon>
        <taxon>Actinopterygii</taxon>
        <taxon>Neopterygii</taxon>
        <taxon>Teleostei</taxon>
        <taxon>Neoteleostei</taxon>
        <taxon>Acanthomorphata</taxon>
        <taxon>Eupercaria</taxon>
        <taxon>Perciformes</taxon>
        <taxon>Cottioidei</taxon>
        <taxon>Cottales</taxon>
        <taxon>Liparidae</taxon>
        <taxon>Liparis</taxon>
    </lineage>
</organism>
<dbReference type="EMBL" id="SRLO01002123">
    <property type="protein sequence ID" value="TNN33811.1"/>
    <property type="molecule type" value="Genomic_DNA"/>
</dbReference>
<gene>
    <name evidence="2" type="ORF">EYF80_056025</name>
</gene>
<feature type="compositionally biased region" description="Low complexity" evidence="1">
    <location>
        <begin position="37"/>
        <end position="53"/>
    </location>
</feature>
<feature type="region of interest" description="Disordered" evidence="1">
    <location>
        <begin position="1"/>
        <end position="80"/>
    </location>
</feature>
<dbReference type="Proteomes" id="UP000314294">
    <property type="component" value="Unassembled WGS sequence"/>
</dbReference>
<protein>
    <submittedName>
        <fullName evidence="2">Uncharacterized protein</fullName>
    </submittedName>
</protein>
<sequence>MILGMMRERGSEGESHEERGEEEEERARHLSRVAPRSAGRSSVGRASSKVSQSDVLTALEETSGPSAPSSASQDVSHTRG</sequence>
<evidence type="ECO:0000256" key="1">
    <source>
        <dbReference type="SAM" id="MobiDB-lite"/>
    </source>
</evidence>
<accession>A0A4Z2EZ57</accession>
<comment type="caution">
    <text evidence="2">The sequence shown here is derived from an EMBL/GenBank/DDBJ whole genome shotgun (WGS) entry which is preliminary data.</text>
</comment>
<evidence type="ECO:0000313" key="2">
    <source>
        <dbReference type="EMBL" id="TNN33811.1"/>
    </source>
</evidence>
<feature type="compositionally biased region" description="Polar residues" evidence="1">
    <location>
        <begin position="63"/>
        <end position="80"/>
    </location>
</feature>
<reference evidence="2 3" key="1">
    <citation type="submission" date="2019-03" db="EMBL/GenBank/DDBJ databases">
        <title>First draft genome of Liparis tanakae, snailfish: a comprehensive survey of snailfish specific genes.</title>
        <authorList>
            <person name="Kim W."/>
            <person name="Song I."/>
            <person name="Jeong J.-H."/>
            <person name="Kim D."/>
            <person name="Kim S."/>
            <person name="Ryu S."/>
            <person name="Song J.Y."/>
            <person name="Lee S.K."/>
        </authorList>
    </citation>
    <scope>NUCLEOTIDE SEQUENCE [LARGE SCALE GENOMIC DNA]</scope>
    <source>
        <tissue evidence="2">Muscle</tissue>
    </source>
</reference>
<proteinExistence type="predicted"/>
<name>A0A4Z2EZ57_9TELE</name>
<feature type="compositionally biased region" description="Basic and acidic residues" evidence="1">
    <location>
        <begin position="1"/>
        <end position="19"/>
    </location>
</feature>
<evidence type="ECO:0000313" key="3">
    <source>
        <dbReference type="Proteomes" id="UP000314294"/>
    </source>
</evidence>
<keyword evidence="3" id="KW-1185">Reference proteome</keyword>